<dbReference type="EMBL" id="SNYN01000011">
    <property type="protein sequence ID" value="TDQ51432.1"/>
    <property type="molecule type" value="Genomic_DNA"/>
</dbReference>
<evidence type="ECO:0000313" key="5">
    <source>
        <dbReference type="EMBL" id="TDQ51432.1"/>
    </source>
</evidence>
<keyword evidence="2 3" id="KW-0378">Hydrolase</keyword>
<dbReference type="Pfam" id="PF00293">
    <property type="entry name" value="NUDIX"/>
    <property type="match status" value="1"/>
</dbReference>
<dbReference type="InterPro" id="IPR015797">
    <property type="entry name" value="NUDIX_hydrolase-like_dom_sf"/>
</dbReference>
<comment type="caution">
    <text evidence="5">The sequence shown here is derived from an EMBL/GenBank/DDBJ whole genome shotgun (WGS) entry which is preliminary data.</text>
</comment>
<feature type="domain" description="Nudix hydrolase" evidence="4">
    <location>
        <begin position="20"/>
        <end position="155"/>
    </location>
</feature>
<dbReference type="InterPro" id="IPR000086">
    <property type="entry name" value="NUDIX_hydrolase_dom"/>
</dbReference>
<accession>A0A4R6UVZ1</accession>
<evidence type="ECO:0000256" key="1">
    <source>
        <dbReference type="ARBA" id="ARBA00005582"/>
    </source>
</evidence>
<dbReference type="PANTHER" id="PTHR43736:SF1">
    <property type="entry name" value="DIHYDRONEOPTERIN TRIPHOSPHATE DIPHOSPHATASE"/>
    <property type="match status" value="1"/>
</dbReference>
<proteinExistence type="inferred from homology"/>
<dbReference type="PRINTS" id="PR00502">
    <property type="entry name" value="NUDIXFAMILY"/>
</dbReference>
<reference evidence="5 6" key="1">
    <citation type="submission" date="2019-03" db="EMBL/GenBank/DDBJ databases">
        <title>Genomic Encyclopedia of Type Strains, Phase IV (KMG-IV): sequencing the most valuable type-strain genomes for metagenomic binning, comparative biology and taxonomic classification.</title>
        <authorList>
            <person name="Goeker M."/>
        </authorList>
    </citation>
    <scope>NUCLEOTIDE SEQUENCE [LARGE SCALE GENOMIC DNA]</scope>
    <source>
        <strain evidence="5 6">DSM 46770</strain>
    </source>
</reference>
<dbReference type="CDD" id="cd02883">
    <property type="entry name" value="NUDIX_Hydrolase"/>
    <property type="match status" value="1"/>
</dbReference>
<dbReference type="GO" id="GO:0016787">
    <property type="term" value="F:hydrolase activity"/>
    <property type="evidence" value="ECO:0007669"/>
    <property type="project" value="UniProtKB-KW"/>
</dbReference>
<dbReference type="InterPro" id="IPR020084">
    <property type="entry name" value="NUDIX_hydrolase_CS"/>
</dbReference>
<dbReference type="RefSeq" id="WP_208113177.1">
    <property type="nucleotide sequence ID" value="NZ_SNYN01000011.1"/>
</dbReference>
<name>A0A4R6UVZ1_9ACTN</name>
<dbReference type="PROSITE" id="PS00893">
    <property type="entry name" value="NUDIX_BOX"/>
    <property type="match status" value="1"/>
</dbReference>
<organism evidence="5 6">
    <name type="scientific">Actinorugispora endophytica</name>
    <dbReference type="NCBI Taxonomy" id="1605990"/>
    <lineage>
        <taxon>Bacteria</taxon>
        <taxon>Bacillati</taxon>
        <taxon>Actinomycetota</taxon>
        <taxon>Actinomycetes</taxon>
        <taxon>Streptosporangiales</taxon>
        <taxon>Nocardiopsidaceae</taxon>
        <taxon>Actinorugispora</taxon>
    </lineage>
</organism>
<dbReference type="PROSITE" id="PS51462">
    <property type="entry name" value="NUDIX"/>
    <property type="match status" value="1"/>
</dbReference>
<evidence type="ECO:0000259" key="4">
    <source>
        <dbReference type="PROSITE" id="PS51462"/>
    </source>
</evidence>
<sequence>MVERVAIADGVDVPEVADDGRRWVVGAVIVDADGRAFAQRRAPHRAIFPDSWDIVGGHVEPGESVVEALAREIREETGWRLTEVVADLGSLTWTPGDGVERFEVDYLVRVEGDLDAPALERDKHTEYAWVDETGLDVLADRDDPEHTFVADIVALGLERAREPR</sequence>
<dbReference type="Gene3D" id="3.90.79.10">
    <property type="entry name" value="Nucleoside Triphosphate Pyrophosphohydrolase"/>
    <property type="match status" value="1"/>
</dbReference>
<protein>
    <submittedName>
        <fullName evidence="5">ADP-ribose pyrophosphatase YjhB (NUDIX family)</fullName>
    </submittedName>
</protein>
<dbReference type="Proteomes" id="UP000295281">
    <property type="component" value="Unassembled WGS sequence"/>
</dbReference>
<dbReference type="AlphaFoldDB" id="A0A4R6UVZ1"/>
<evidence type="ECO:0000256" key="2">
    <source>
        <dbReference type="ARBA" id="ARBA00022801"/>
    </source>
</evidence>
<evidence type="ECO:0000313" key="6">
    <source>
        <dbReference type="Proteomes" id="UP000295281"/>
    </source>
</evidence>
<gene>
    <name evidence="5" type="ORF">EV190_11136</name>
</gene>
<dbReference type="PANTHER" id="PTHR43736">
    <property type="entry name" value="ADP-RIBOSE PYROPHOSPHATASE"/>
    <property type="match status" value="1"/>
</dbReference>
<keyword evidence="6" id="KW-1185">Reference proteome</keyword>
<comment type="similarity">
    <text evidence="1 3">Belongs to the Nudix hydrolase family.</text>
</comment>
<dbReference type="SUPFAM" id="SSF55811">
    <property type="entry name" value="Nudix"/>
    <property type="match status" value="1"/>
</dbReference>
<dbReference type="InterPro" id="IPR020476">
    <property type="entry name" value="Nudix_hydrolase"/>
</dbReference>
<evidence type="ECO:0000256" key="3">
    <source>
        <dbReference type="RuleBase" id="RU003476"/>
    </source>
</evidence>